<dbReference type="RefSeq" id="WP_187467126.1">
    <property type="nucleotide sequence ID" value="NZ_JACSIT010000117.1"/>
</dbReference>
<dbReference type="Pfam" id="PF00884">
    <property type="entry name" value="Sulfatase"/>
    <property type="match status" value="1"/>
</dbReference>
<dbReference type="Proteomes" id="UP000650081">
    <property type="component" value="Unassembled WGS sequence"/>
</dbReference>
<dbReference type="Gene3D" id="3.40.720.10">
    <property type="entry name" value="Alkaline Phosphatase, subunit A"/>
    <property type="match status" value="1"/>
</dbReference>
<proteinExistence type="predicted"/>
<dbReference type="AlphaFoldDB" id="A0A923PPG5"/>
<gene>
    <name evidence="3" type="ORF">H9S92_12920</name>
</gene>
<evidence type="ECO:0000256" key="1">
    <source>
        <dbReference type="SAM" id="SignalP"/>
    </source>
</evidence>
<name>A0A923PPG5_9BACT</name>
<evidence type="ECO:0000259" key="2">
    <source>
        <dbReference type="Pfam" id="PF00884"/>
    </source>
</evidence>
<feature type="chain" id="PRO_5037388310" evidence="1">
    <location>
        <begin position="25"/>
        <end position="526"/>
    </location>
</feature>
<dbReference type="SUPFAM" id="SSF53649">
    <property type="entry name" value="Alkaline phosphatase-like"/>
    <property type="match status" value="1"/>
</dbReference>
<dbReference type="InterPro" id="IPR052701">
    <property type="entry name" value="GAG_Ulvan_Degrading_Sulfatases"/>
</dbReference>
<comment type="caution">
    <text evidence="3">The sequence shown here is derived from an EMBL/GenBank/DDBJ whole genome shotgun (WGS) entry which is preliminary data.</text>
</comment>
<dbReference type="InterPro" id="IPR000917">
    <property type="entry name" value="Sulfatase_N"/>
</dbReference>
<dbReference type="CDD" id="cd16027">
    <property type="entry name" value="SGSH"/>
    <property type="match status" value="1"/>
</dbReference>
<evidence type="ECO:0000313" key="4">
    <source>
        <dbReference type="Proteomes" id="UP000650081"/>
    </source>
</evidence>
<dbReference type="PANTHER" id="PTHR43751">
    <property type="entry name" value="SULFATASE"/>
    <property type="match status" value="1"/>
</dbReference>
<dbReference type="EMBL" id="JACSIT010000117">
    <property type="protein sequence ID" value="MBC6995074.1"/>
    <property type="molecule type" value="Genomic_DNA"/>
</dbReference>
<protein>
    <submittedName>
        <fullName evidence="3">Sulfatase</fullName>
    </submittedName>
</protein>
<feature type="signal peptide" evidence="1">
    <location>
        <begin position="1"/>
        <end position="24"/>
    </location>
</feature>
<evidence type="ECO:0000313" key="3">
    <source>
        <dbReference type="EMBL" id="MBC6995074.1"/>
    </source>
</evidence>
<dbReference type="PROSITE" id="PS51257">
    <property type="entry name" value="PROKAR_LIPOPROTEIN"/>
    <property type="match status" value="1"/>
</dbReference>
<organism evidence="3 4">
    <name type="scientific">Neolewinella lacunae</name>
    <dbReference type="NCBI Taxonomy" id="1517758"/>
    <lineage>
        <taxon>Bacteria</taxon>
        <taxon>Pseudomonadati</taxon>
        <taxon>Bacteroidota</taxon>
        <taxon>Saprospiria</taxon>
        <taxon>Saprospirales</taxon>
        <taxon>Lewinellaceae</taxon>
        <taxon>Neolewinella</taxon>
    </lineage>
</organism>
<reference evidence="3" key="1">
    <citation type="submission" date="2020-08" db="EMBL/GenBank/DDBJ databases">
        <title>Lewinella bacteria from marine environments.</title>
        <authorList>
            <person name="Zhong Y."/>
        </authorList>
    </citation>
    <scope>NUCLEOTIDE SEQUENCE</scope>
    <source>
        <strain evidence="3">KCTC 42187</strain>
    </source>
</reference>
<feature type="domain" description="Sulfatase N-terminal" evidence="2">
    <location>
        <begin position="30"/>
        <end position="318"/>
    </location>
</feature>
<dbReference type="InterPro" id="IPR017850">
    <property type="entry name" value="Alkaline_phosphatase_core_sf"/>
</dbReference>
<sequence length="526" mass="58803">MHSCFRSPLLLLALFALLTGCGQDAEPAPPNVLLVIGDDISFPHLGVYGTDWVRTPNCDRLAAEGMTFTNAFTPNPKCGPSRSILLTGRNGWQLGQAINHLAYWPDSVRTIFEALAKAGYHTGYTGKGWAPGDPGKKDGKKRQLIGPAYSKIKLVPPTSEISDVDYAANFGAFMRDRAAGQRFAFWYGSLEPHRGYEFGSGVAVGGYSLEDIDVVPAYWPDVDSVRHDLLDYALEIEHFDRHLGRILDTLEASGELDNTIIIVTADNGMPFPRVKGQLYHDAHHLPFIVRFPPGIKRARTQVQSLVNFTDVAPTLADYCQLDAEALADLGWFHGRSLRPLFEGKTPADWPDHVLLGKERHDVGRPNDQGYPIRALREKDLLLVINYAPERWPAGDPRTGYLNTDGSATKSYILNQHRRGDDAFWDLNFGKRPPVEFYDLGSDPRCVNNLAASPEHAATIERMRTRLENALADQGDLRMLNRGAEYEAYPVAWEEQRNYYEKFMAGDTVAAQWIVRSDYETLLPAEQ</sequence>
<keyword evidence="4" id="KW-1185">Reference proteome</keyword>
<accession>A0A923PPG5</accession>
<dbReference type="PANTHER" id="PTHR43751:SF1">
    <property type="entry name" value="SULFATASE ATSG-RELATED"/>
    <property type="match status" value="1"/>
</dbReference>
<keyword evidence="1" id="KW-0732">Signal</keyword>